<accession>A0ABU3SY09</accession>
<dbReference type="InterPro" id="IPR011042">
    <property type="entry name" value="6-blade_b-propeller_TolB-like"/>
</dbReference>
<dbReference type="InterPro" id="IPR050952">
    <property type="entry name" value="TRIM-NHL_E3_ligases"/>
</dbReference>
<keyword evidence="2" id="KW-1185">Reference proteome</keyword>
<dbReference type="Proteomes" id="UP001247805">
    <property type="component" value="Unassembled WGS sequence"/>
</dbReference>
<dbReference type="Gene3D" id="2.120.10.30">
    <property type="entry name" value="TolB, C-terminal domain"/>
    <property type="match status" value="2"/>
</dbReference>
<sequence length="352" mass="39036">MSAPQSDPHGKIIGSGDFCYRVNMHWGQLDPTKVPVENCHDLAIDSQGRILMITDNVKNNIIIYSQSGELLEAWGTEFPGGHSLKVVNENGQDFLYVVDSGWLVNPKWDGVSTDDWDSPFNKVVAQSGFIAKLTIEGRLIYSIGHPQQIGVYTPDQPFRPTDIAIADNGDLYVTDGYGSDYVLQYDSQGRFIRSWGGHDNQDPNLNLSNTHGIRIDTRHAGEPHLIVSSRAEMALKLFTMQGQYIDTIATPGAYIGAPVIKGDYGFAPVCWSHVNGGTAVDSGFISILDKDNKVIVNLGGTQPEYIDGRLQPMCSTWDIFKHCHTVCIDKDDNLYVGQWRANQSYPIKLEKI</sequence>
<dbReference type="PANTHER" id="PTHR24104">
    <property type="entry name" value="E3 UBIQUITIN-PROTEIN LIGASE NHLRC1-RELATED"/>
    <property type="match status" value="1"/>
</dbReference>
<name>A0ABU3SY09_9ALTE</name>
<proteinExistence type="predicted"/>
<reference evidence="1 2" key="1">
    <citation type="submission" date="2023-10" db="EMBL/GenBank/DDBJ databases">
        <title>Glaciecola aquimarina strain GGW-M5 nov., isolated from a coastal seawater.</title>
        <authorList>
            <person name="Bayburt H."/>
            <person name="Kim J.M."/>
            <person name="Choi B.J."/>
            <person name="Jeon C.O."/>
        </authorList>
    </citation>
    <scope>NUCLEOTIDE SEQUENCE [LARGE SCALE GENOMIC DNA]</scope>
    <source>
        <strain evidence="1 2">KCTC 32108</strain>
    </source>
</reference>
<comment type="caution">
    <text evidence="1">The sequence shown here is derived from an EMBL/GenBank/DDBJ whole genome shotgun (WGS) entry which is preliminary data.</text>
</comment>
<evidence type="ECO:0000313" key="1">
    <source>
        <dbReference type="EMBL" id="MDU0354893.1"/>
    </source>
</evidence>
<organism evidence="1 2">
    <name type="scientific">Paraglaciecola aquimarina</name>
    <dbReference type="NCBI Taxonomy" id="1235557"/>
    <lineage>
        <taxon>Bacteria</taxon>
        <taxon>Pseudomonadati</taxon>
        <taxon>Pseudomonadota</taxon>
        <taxon>Gammaproteobacteria</taxon>
        <taxon>Alteromonadales</taxon>
        <taxon>Alteromonadaceae</taxon>
        <taxon>Paraglaciecola</taxon>
    </lineage>
</organism>
<gene>
    <name evidence="1" type="ORF">RS130_14130</name>
</gene>
<dbReference type="RefSeq" id="WP_316026463.1">
    <property type="nucleotide sequence ID" value="NZ_JAWDIO010000002.1"/>
</dbReference>
<dbReference type="PANTHER" id="PTHR24104:SF25">
    <property type="entry name" value="PROTEIN LIN-41"/>
    <property type="match status" value="1"/>
</dbReference>
<evidence type="ECO:0000313" key="2">
    <source>
        <dbReference type="Proteomes" id="UP001247805"/>
    </source>
</evidence>
<dbReference type="EMBL" id="JAWDIO010000002">
    <property type="protein sequence ID" value="MDU0354893.1"/>
    <property type="molecule type" value="Genomic_DNA"/>
</dbReference>
<dbReference type="SUPFAM" id="SSF63829">
    <property type="entry name" value="Calcium-dependent phosphotriesterase"/>
    <property type="match status" value="1"/>
</dbReference>
<protein>
    <submittedName>
        <fullName evidence="1">6-bladed beta-propeller</fullName>
    </submittedName>
</protein>